<evidence type="ECO:0000259" key="3">
    <source>
        <dbReference type="SMART" id="SM00401"/>
    </source>
</evidence>
<reference evidence="4 5" key="1">
    <citation type="journal article" date="2024" name="Nat. Commun.">
        <title>Phylogenomics reveals the evolutionary origins of lichenization in chlorophyte algae.</title>
        <authorList>
            <person name="Puginier C."/>
            <person name="Libourel C."/>
            <person name="Otte J."/>
            <person name="Skaloud P."/>
            <person name="Haon M."/>
            <person name="Grisel S."/>
            <person name="Petersen M."/>
            <person name="Berrin J.G."/>
            <person name="Delaux P.M."/>
            <person name="Dal Grande F."/>
            <person name="Keller J."/>
        </authorList>
    </citation>
    <scope>NUCLEOTIDE SEQUENCE [LARGE SCALE GENOMIC DNA]</scope>
    <source>
        <strain evidence="4 5">SAG 245.80</strain>
    </source>
</reference>
<dbReference type="Proteomes" id="UP001445335">
    <property type="component" value="Unassembled WGS sequence"/>
</dbReference>
<name>A0AAW1RMX7_9CHLO</name>
<evidence type="ECO:0000313" key="4">
    <source>
        <dbReference type="EMBL" id="KAK9835177.1"/>
    </source>
</evidence>
<dbReference type="Pfam" id="PF06549">
    <property type="entry name" value="DUF1118"/>
    <property type="match status" value="1"/>
</dbReference>
<dbReference type="AlphaFoldDB" id="A0AAW1RMX7"/>
<dbReference type="GO" id="GO:0043565">
    <property type="term" value="F:sequence-specific DNA binding"/>
    <property type="evidence" value="ECO:0007669"/>
    <property type="project" value="InterPro"/>
</dbReference>
<keyword evidence="2" id="KW-1133">Transmembrane helix</keyword>
<keyword evidence="2" id="KW-0812">Transmembrane</keyword>
<sequence>MRPASARPPAVRLCDLAMPLRRSVCSVYLAECASSGSDLASGVIMLLLASEALLHNPDLASRHREGTADDEAWGMPSHRHPVSERNVLIQDGRAAGQPSTAAQASSACLEPPSIQTRREKENADGRTTAKRLRQEFSGACDHCRAAVEGQEPCSHCRQRKMCAQCGTLHTPQWRTGPKGSMGLRTAFGGQRVESQAQRARKLTQRPVVQGAAVTQRLKPGKPPGTQRLAPKQAPGAGTQVKKKLSSIGLFGAGKEGLRARKEAAASPRLLARLEQLRLLSKAEQAGLLSLAERNGLTLTFIEKSGLLSKAESLGLLSAATDRNTPGALFALAVLLGLAAPAIVYLTPDSSSGLVAAQALLAGAAGAGAVGLFFGSSLIAALQKAD</sequence>
<dbReference type="InterPro" id="IPR009500">
    <property type="entry name" value="DUF1118"/>
</dbReference>
<feature type="region of interest" description="Disordered" evidence="1">
    <location>
        <begin position="93"/>
        <end position="127"/>
    </location>
</feature>
<evidence type="ECO:0000256" key="2">
    <source>
        <dbReference type="SAM" id="Phobius"/>
    </source>
</evidence>
<feature type="domain" description="GATA-type" evidence="3">
    <location>
        <begin position="156"/>
        <end position="201"/>
    </location>
</feature>
<dbReference type="EMBL" id="JALJOU010000029">
    <property type="protein sequence ID" value="KAK9835177.1"/>
    <property type="molecule type" value="Genomic_DNA"/>
</dbReference>
<dbReference type="SMART" id="SM00401">
    <property type="entry name" value="ZnF_GATA"/>
    <property type="match status" value="1"/>
</dbReference>
<gene>
    <name evidence="4" type="ORF">WJX81_003752</name>
</gene>
<dbReference type="GO" id="GO:0006355">
    <property type="term" value="P:regulation of DNA-templated transcription"/>
    <property type="evidence" value="ECO:0007669"/>
    <property type="project" value="InterPro"/>
</dbReference>
<keyword evidence="2" id="KW-0472">Membrane</keyword>
<evidence type="ECO:0000256" key="1">
    <source>
        <dbReference type="SAM" id="MobiDB-lite"/>
    </source>
</evidence>
<evidence type="ECO:0000313" key="5">
    <source>
        <dbReference type="Proteomes" id="UP001445335"/>
    </source>
</evidence>
<feature type="compositionally biased region" description="Polar residues" evidence="1">
    <location>
        <begin position="97"/>
        <end position="106"/>
    </location>
</feature>
<proteinExistence type="predicted"/>
<feature type="region of interest" description="Disordered" evidence="1">
    <location>
        <begin position="216"/>
        <end position="239"/>
    </location>
</feature>
<feature type="transmembrane region" description="Helical" evidence="2">
    <location>
        <begin position="326"/>
        <end position="346"/>
    </location>
</feature>
<comment type="caution">
    <text evidence="4">The sequence shown here is derived from an EMBL/GenBank/DDBJ whole genome shotgun (WGS) entry which is preliminary data.</text>
</comment>
<keyword evidence="5" id="KW-1185">Reference proteome</keyword>
<dbReference type="InterPro" id="IPR000679">
    <property type="entry name" value="Znf_GATA"/>
</dbReference>
<feature type="transmembrane region" description="Helical" evidence="2">
    <location>
        <begin position="358"/>
        <end position="381"/>
    </location>
</feature>
<accession>A0AAW1RMX7</accession>
<protein>
    <recommendedName>
        <fullName evidence="3">GATA-type domain-containing protein</fullName>
    </recommendedName>
</protein>
<organism evidence="4 5">
    <name type="scientific">Elliptochloris bilobata</name>
    <dbReference type="NCBI Taxonomy" id="381761"/>
    <lineage>
        <taxon>Eukaryota</taxon>
        <taxon>Viridiplantae</taxon>
        <taxon>Chlorophyta</taxon>
        <taxon>core chlorophytes</taxon>
        <taxon>Trebouxiophyceae</taxon>
        <taxon>Trebouxiophyceae incertae sedis</taxon>
        <taxon>Elliptochloris clade</taxon>
        <taxon>Elliptochloris</taxon>
    </lineage>
</organism>